<protein>
    <submittedName>
        <fullName evidence="2">Phosphotransferase enzyme family protein</fullName>
    </submittedName>
</protein>
<dbReference type="InterPro" id="IPR002575">
    <property type="entry name" value="Aminoglycoside_PTrfase"/>
</dbReference>
<dbReference type="GO" id="GO:0016740">
    <property type="term" value="F:transferase activity"/>
    <property type="evidence" value="ECO:0007669"/>
    <property type="project" value="UniProtKB-KW"/>
</dbReference>
<feature type="domain" description="Aminoglycoside phosphotransferase" evidence="1">
    <location>
        <begin position="181"/>
        <end position="252"/>
    </location>
</feature>
<dbReference type="SUPFAM" id="SSF56112">
    <property type="entry name" value="Protein kinase-like (PK-like)"/>
    <property type="match status" value="1"/>
</dbReference>
<reference evidence="2" key="1">
    <citation type="submission" date="2019-03" db="EMBL/GenBank/DDBJ databases">
        <authorList>
            <person name="Hao L."/>
        </authorList>
    </citation>
    <scope>NUCLEOTIDE SEQUENCE</scope>
</reference>
<dbReference type="PANTHER" id="PTHR43883">
    <property type="entry name" value="SLR0207 PROTEIN"/>
    <property type="match status" value="1"/>
</dbReference>
<evidence type="ECO:0000313" key="2">
    <source>
        <dbReference type="EMBL" id="VFU16440.1"/>
    </source>
</evidence>
<accession>A0A485M3T8</accession>
<dbReference type="InterPro" id="IPR011009">
    <property type="entry name" value="Kinase-like_dom_sf"/>
</dbReference>
<dbReference type="EMBL" id="CAADRM010000119">
    <property type="protein sequence ID" value="VFU16440.1"/>
    <property type="molecule type" value="Genomic_DNA"/>
</dbReference>
<sequence length="303" mass="34945">MFIGDEFVYKLKKPVDFGFLDFSTREKRAFYTHEELRLNRRFSPGIYLDVLPVSRKGDGYLIGDDSSVVEHVLKMKRIDEGQMLSNLLPKNRITQAEMERVGSHLAGIYRNIACDEKSRPFGSPETIATNVIENFDQTRKYVGGPIDRGRFDTLESWSRDFLDKNVPLFEDRIAAGWIKDCHGDLHLQHICLDGPDVFVFDCIEFNERFRFGDVASDVAFLSMDFDYNGRSDLGDVFVRSFIEASGDTAMDKVLLFYKVYRAYVRAKVTSFMLDDAGLDESRKKAAFETARRYYELAHRYIAS</sequence>
<dbReference type="InterPro" id="IPR052732">
    <property type="entry name" value="Cell-binding_unc_protein"/>
</dbReference>
<dbReference type="Pfam" id="PF01636">
    <property type="entry name" value="APH"/>
    <property type="match status" value="1"/>
</dbReference>
<organism evidence="2">
    <name type="scientific">anaerobic digester metagenome</name>
    <dbReference type="NCBI Taxonomy" id="1263854"/>
    <lineage>
        <taxon>unclassified sequences</taxon>
        <taxon>metagenomes</taxon>
        <taxon>ecological metagenomes</taxon>
    </lineage>
</organism>
<proteinExistence type="predicted"/>
<gene>
    <name evidence="2" type="ORF">SCFA_540045</name>
</gene>
<dbReference type="PANTHER" id="PTHR43883:SF1">
    <property type="entry name" value="GLUCONOKINASE"/>
    <property type="match status" value="1"/>
</dbReference>
<dbReference type="AlphaFoldDB" id="A0A485M3T8"/>
<name>A0A485M3T8_9ZZZZ</name>
<keyword evidence="2" id="KW-0808">Transferase</keyword>
<evidence type="ECO:0000259" key="1">
    <source>
        <dbReference type="Pfam" id="PF01636"/>
    </source>
</evidence>